<keyword evidence="3" id="KW-0238">DNA-binding</keyword>
<dbReference type="Pfam" id="PF03466">
    <property type="entry name" value="LysR_substrate"/>
    <property type="match status" value="1"/>
</dbReference>
<comment type="caution">
    <text evidence="6">The sequence shown here is derived from an EMBL/GenBank/DDBJ whole genome shotgun (WGS) entry which is preliminary data.</text>
</comment>
<organism evidence="6 7">
    <name type="scientific">Verticiella sediminum</name>
    <dbReference type="NCBI Taxonomy" id="1247510"/>
    <lineage>
        <taxon>Bacteria</taxon>
        <taxon>Pseudomonadati</taxon>
        <taxon>Pseudomonadota</taxon>
        <taxon>Betaproteobacteria</taxon>
        <taxon>Burkholderiales</taxon>
        <taxon>Alcaligenaceae</taxon>
        <taxon>Verticiella</taxon>
    </lineage>
</organism>
<evidence type="ECO:0000259" key="5">
    <source>
        <dbReference type="PROSITE" id="PS50931"/>
    </source>
</evidence>
<dbReference type="Pfam" id="PF00126">
    <property type="entry name" value="HTH_1"/>
    <property type="match status" value="1"/>
</dbReference>
<dbReference type="PROSITE" id="PS50931">
    <property type="entry name" value="HTH_LYSR"/>
    <property type="match status" value="1"/>
</dbReference>
<evidence type="ECO:0000256" key="1">
    <source>
        <dbReference type="ARBA" id="ARBA00009437"/>
    </source>
</evidence>
<dbReference type="PANTHER" id="PTHR30419:SF8">
    <property type="entry name" value="NITROGEN ASSIMILATION TRANSCRIPTIONAL ACTIVATOR-RELATED"/>
    <property type="match status" value="1"/>
</dbReference>
<dbReference type="SUPFAM" id="SSF46785">
    <property type="entry name" value="Winged helix' DNA-binding domain"/>
    <property type="match status" value="1"/>
</dbReference>
<gene>
    <name evidence="6" type="ORF">FOZ76_02190</name>
</gene>
<protein>
    <submittedName>
        <fullName evidence="6">LysR family transcriptional regulator</fullName>
    </submittedName>
</protein>
<dbReference type="PRINTS" id="PR00039">
    <property type="entry name" value="HTHLYSR"/>
</dbReference>
<evidence type="ECO:0000256" key="4">
    <source>
        <dbReference type="ARBA" id="ARBA00023163"/>
    </source>
</evidence>
<evidence type="ECO:0000313" key="6">
    <source>
        <dbReference type="EMBL" id="TSH98584.1"/>
    </source>
</evidence>
<dbReference type="AlphaFoldDB" id="A0A556B0A2"/>
<evidence type="ECO:0000256" key="3">
    <source>
        <dbReference type="ARBA" id="ARBA00023125"/>
    </source>
</evidence>
<evidence type="ECO:0000256" key="2">
    <source>
        <dbReference type="ARBA" id="ARBA00023015"/>
    </source>
</evidence>
<dbReference type="OrthoDB" id="8804410at2"/>
<dbReference type="Gene3D" id="3.40.190.290">
    <property type="match status" value="1"/>
</dbReference>
<reference evidence="6 7" key="1">
    <citation type="submission" date="2019-07" db="EMBL/GenBank/DDBJ databases">
        <title>Qingshengfaniella alkalisoli gen. nov., sp. nov., isolated from saline soil.</title>
        <authorList>
            <person name="Xu L."/>
            <person name="Huang X.-X."/>
            <person name="Sun J.-Q."/>
        </authorList>
    </citation>
    <scope>NUCLEOTIDE SEQUENCE [LARGE SCALE GENOMIC DNA]</scope>
    <source>
        <strain evidence="6 7">DSM 27279</strain>
    </source>
</reference>
<keyword evidence="7" id="KW-1185">Reference proteome</keyword>
<sequence length="310" mass="33774">MADLPAWLRRLSLRHLEILLAIRRTGSLSRAAAVMASTQPGLSKWLRELEDDLGAPLFERTTRRLAPTATGEAVLRHAERVMGEAERTRAEIHALQQGGLGWVQLGVLPGLAPVLVPPALRWLRERNLGIHVRLRESTLDVLLPQLREHRMDLLVARLDRVARNAGLPTHTLFAEDVAVLASASHRLQGRARLRWSDVAAEPWVLPVAGSPMRDTLDNAFAQAGLATPPPLLESASPLTNRVMALEAGCLFLTSRHIAGTLEADGALRRLPLRFAGVPTDVGVMWASTTLSPQQRHVVAALEAAAVSLRG</sequence>
<proteinExistence type="inferred from homology"/>
<dbReference type="RefSeq" id="WP_143946490.1">
    <property type="nucleotide sequence ID" value="NZ_BAABMB010000001.1"/>
</dbReference>
<accession>A0A556B0A2</accession>
<dbReference type="GO" id="GO:0003700">
    <property type="term" value="F:DNA-binding transcription factor activity"/>
    <property type="evidence" value="ECO:0007669"/>
    <property type="project" value="InterPro"/>
</dbReference>
<dbReference type="Gene3D" id="1.10.10.10">
    <property type="entry name" value="Winged helix-like DNA-binding domain superfamily/Winged helix DNA-binding domain"/>
    <property type="match status" value="1"/>
</dbReference>
<dbReference type="InterPro" id="IPR000847">
    <property type="entry name" value="LysR_HTH_N"/>
</dbReference>
<evidence type="ECO:0000313" key="7">
    <source>
        <dbReference type="Proteomes" id="UP000318405"/>
    </source>
</evidence>
<dbReference type="EMBL" id="VLTJ01000004">
    <property type="protein sequence ID" value="TSH98584.1"/>
    <property type="molecule type" value="Genomic_DNA"/>
</dbReference>
<dbReference type="PANTHER" id="PTHR30419">
    <property type="entry name" value="HTH-TYPE TRANSCRIPTIONAL REGULATOR YBHD"/>
    <property type="match status" value="1"/>
</dbReference>
<dbReference type="InterPro" id="IPR005119">
    <property type="entry name" value="LysR_subst-bd"/>
</dbReference>
<keyword evidence="4" id="KW-0804">Transcription</keyword>
<dbReference type="FunFam" id="1.10.10.10:FF:000001">
    <property type="entry name" value="LysR family transcriptional regulator"/>
    <property type="match status" value="1"/>
</dbReference>
<dbReference type="SUPFAM" id="SSF53850">
    <property type="entry name" value="Periplasmic binding protein-like II"/>
    <property type="match status" value="1"/>
</dbReference>
<dbReference type="InterPro" id="IPR050950">
    <property type="entry name" value="HTH-type_LysR_regulators"/>
</dbReference>
<dbReference type="GO" id="GO:0005829">
    <property type="term" value="C:cytosol"/>
    <property type="evidence" value="ECO:0007669"/>
    <property type="project" value="TreeGrafter"/>
</dbReference>
<dbReference type="GO" id="GO:0003677">
    <property type="term" value="F:DNA binding"/>
    <property type="evidence" value="ECO:0007669"/>
    <property type="project" value="UniProtKB-KW"/>
</dbReference>
<feature type="domain" description="HTH lysR-type" evidence="5">
    <location>
        <begin position="11"/>
        <end position="68"/>
    </location>
</feature>
<comment type="similarity">
    <text evidence="1">Belongs to the LysR transcriptional regulatory family.</text>
</comment>
<dbReference type="Proteomes" id="UP000318405">
    <property type="component" value="Unassembled WGS sequence"/>
</dbReference>
<name>A0A556B0A2_9BURK</name>
<dbReference type="InterPro" id="IPR036390">
    <property type="entry name" value="WH_DNA-bd_sf"/>
</dbReference>
<dbReference type="InterPro" id="IPR036388">
    <property type="entry name" value="WH-like_DNA-bd_sf"/>
</dbReference>
<keyword evidence="2" id="KW-0805">Transcription regulation</keyword>